<feature type="domain" description="HTH merR-type" evidence="7">
    <location>
        <begin position="7"/>
        <end position="73"/>
    </location>
</feature>
<sequence>MKKAGSSIGEVSELTGFPAKTLRYYEDIGLVRPLRQDNGYRAYSPADVERLQFLKRARSLGFSIEDCRSLLELRQNPHRSSARVKAVAEAHLAELETKIRQLMDLRDDLTAMIEACRGDSCPDCAIIDGLSGH</sequence>
<dbReference type="InterPro" id="IPR047057">
    <property type="entry name" value="MerR_fam"/>
</dbReference>
<name>A0A0K6IBU3_9HYPH</name>
<dbReference type="InterPro" id="IPR009061">
    <property type="entry name" value="DNA-bd_dom_put_sf"/>
</dbReference>
<keyword evidence="4" id="KW-0238">DNA-binding</keyword>
<dbReference type="PROSITE" id="PS50937">
    <property type="entry name" value="HTH_MERR_2"/>
    <property type="match status" value="1"/>
</dbReference>
<dbReference type="PRINTS" id="PR00040">
    <property type="entry name" value="HTHMERR"/>
</dbReference>
<dbReference type="GO" id="GO:0003700">
    <property type="term" value="F:DNA-binding transcription factor activity"/>
    <property type="evidence" value="ECO:0007669"/>
    <property type="project" value="InterPro"/>
</dbReference>
<keyword evidence="5" id="KW-0804">Transcription</keyword>
<dbReference type="PANTHER" id="PTHR30204:SF94">
    <property type="entry name" value="HEAVY METAL-DEPENDENT TRANSCRIPTIONAL REGULATOR HI_0293-RELATED"/>
    <property type="match status" value="1"/>
</dbReference>
<keyword evidence="2" id="KW-0963">Cytoplasm</keyword>
<dbReference type="Proteomes" id="UP000183900">
    <property type="component" value="Unassembled WGS sequence"/>
</dbReference>
<dbReference type="Pfam" id="PF00376">
    <property type="entry name" value="MerR"/>
    <property type="match status" value="1"/>
</dbReference>
<evidence type="ECO:0000256" key="1">
    <source>
        <dbReference type="ARBA" id="ARBA00004496"/>
    </source>
</evidence>
<dbReference type="Pfam" id="PF09278">
    <property type="entry name" value="MerR-DNA-bind"/>
    <property type="match status" value="1"/>
</dbReference>
<dbReference type="InterPro" id="IPR011789">
    <property type="entry name" value="CueR"/>
</dbReference>
<dbReference type="NCBIfam" id="TIGR02044">
    <property type="entry name" value="CueR"/>
    <property type="match status" value="1"/>
</dbReference>
<evidence type="ECO:0000256" key="4">
    <source>
        <dbReference type="ARBA" id="ARBA00023125"/>
    </source>
</evidence>
<dbReference type="GO" id="GO:0005507">
    <property type="term" value="F:copper ion binding"/>
    <property type="evidence" value="ECO:0007669"/>
    <property type="project" value="InterPro"/>
</dbReference>
<dbReference type="OrthoDB" id="9802944at2"/>
<dbReference type="GO" id="GO:0005737">
    <property type="term" value="C:cytoplasm"/>
    <property type="evidence" value="ECO:0007669"/>
    <property type="project" value="UniProtKB-SubCell"/>
</dbReference>
<dbReference type="AlphaFoldDB" id="A0A0K6IBU3"/>
<organism evidence="8 9">
    <name type="scientific">Pannonibacter indicus</name>
    <dbReference type="NCBI Taxonomy" id="466044"/>
    <lineage>
        <taxon>Bacteria</taxon>
        <taxon>Pseudomonadati</taxon>
        <taxon>Pseudomonadota</taxon>
        <taxon>Alphaproteobacteria</taxon>
        <taxon>Hyphomicrobiales</taxon>
        <taxon>Stappiaceae</taxon>
        <taxon>Pannonibacter</taxon>
    </lineage>
</organism>
<dbReference type="PANTHER" id="PTHR30204">
    <property type="entry name" value="REDOX-CYCLING DRUG-SENSING TRANSCRIPTIONAL ACTIVATOR SOXR"/>
    <property type="match status" value="1"/>
</dbReference>
<proteinExistence type="predicted"/>
<keyword evidence="6" id="KW-0175">Coiled coil</keyword>
<dbReference type="GO" id="GO:0003677">
    <property type="term" value="F:DNA binding"/>
    <property type="evidence" value="ECO:0007669"/>
    <property type="project" value="UniProtKB-KW"/>
</dbReference>
<dbReference type="EMBL" id="CYHE01000019">
    <property type="protein sequence ID" value="CUB00533.1"/>
    <property type="molecule type" value="Genomic_DNA"/>
</dbReference>
<dbReference type="SUPFAM" id="SSF46955">
    <property type="entry name" value="Putative DNA-binding domain"/>
    <property type="match status" value="1"/>
</dbReference>
<dbReference type="RefSeq" id="WP_055457046.1">
    <property type="nucleotide sequence ID" value="NZ_CYHE01000019.1"/>
</dbReference>
<keyword evidence="3" id="KW-0805">Transcription regulation</keyword>
<dbReference type="InterPro" id="IPR000551">
    <property type="entry name" value="MerR-type_HTH_dom"/>
</dbReference>
<dbReference type="InterPro" id="IPR015358">
    <property type="entry name" value="Tscrpt_reg_MerR_DNA-bd"/>
</dbReference>
<dbReference type="SMART" id="SM00422">
    <property type="entry name" value="HTH_MERR"/>
    <property type="match status" value="1"/>
</dbReference>
<accession>A0A0K6IBU3</accession>
<protein>
    <submittedName>
        <fullName evidence="8">Cu(I)-responsive transcriptional regulator</fullName>
    </submittedName>
</protein>
<evidence type="ECO:0000313" key="8">
    <source>
        <dbReference type="EMBL" id="CUB00533.1"/>
    </source>
</evidence>
<keyword evidence="9" id="KW-1185">Reference proteome</keyword>
<evidence type="ECO:0000259" key="7">
    <source>
        <dbReference type="PROSITE" id="PS50937"/>
    </source>
</evidence>
<evidence type="ECO:0000256" key="2">
    <source>
        <dbReference type="ARBA" id="ARBA00022490"/>
    </source>
</evidence>
<evidence type="ECO:0000256" key="6">
    <source>
        <dbReference type="SAM" id="Coils"/>
    </source>
</evidence>
<reference evidence="9" key="1">
    <citation type="submission" date="2015-08" db="EMBL/GenBank/DDBJ databases">
        <authorList>
            <person name="Varghese N."/>
        </authorList>
    </citation>
    <scope>NUCLEOTIDE SEQUENCE [LARGE SCALE GENOMIC DNA]</scope>
    <source>
        <strain evidence="9">DSM 23407</strain>
    </source>
</reference>
<evidence type="ECO:0000256" key="3">
    <source>
        <dbReference type="ARBA" id="ARBA00023015"/>
    </source>
</evidence>
<gene>
    <name evidence="8" type="ORF">Ga0061067_11928</name>
</gene>
<evidence type="ECO:0000256" key="5">
    <source>
        <dbReference type="ARBA" id="ARBA00023163"/>
    </source>
</evidence>
<evidence type="ECO:0000313" key="9">
    <source>
        <dbReference type="Proteomes" id="UP000183900"/>
    </source>
</evidence>
<feature type="coiled-coil region" evidence="6">
    <location>
        <begin position="85"/>
        <end position="112"/>
    </location>
</feature>
<dbReference type="Gene3D" id="1.10.1660.10">
    <property type="match status" value="1"/>
</dbReference>
<dbReference type="GO" id="GO:0045893">
    <property type="term" value="P:positive regulation of DNA-templated transcription"/>
    <property type="evidence" value="ECO:0007669"/>
    <property type="project" value="InterPro"/>
</dbReference>
<comment type="subcellular location">
    <subcellularLocation>
        <location evidence="1">Cytoplasm</location>
    </subcellularLocation>
</comment>